<protein>
    <submittedName>
        <fullName evidence="1">Uncharacterized protein</fullName>
    </submittedName>
</protein>
<dbReference type="EMBL" id="FNXT01001147">
    <property type="protein sequence ID" value="SZX72692.1"/>
    <property type="molecule type" value="Genomic_DNA"/>
</dbReference>
<accession>A0A383W6C7</accession>
<sequence length="253" mass="25961">MLTSAPKLVSFIGARQAIASITLGATAHMAAAVAQLDATTSGSQLLSSTHWAASCSSDDLCSDASSINSKPLLKPSWQSLYAKRTADAALVSSRSSSSQVLAPAGGSFLQEHEYTPQLQLQCKTTDVGALQEPQQQLLTPSPAGPPPARYLKLSCKPLGNAPAGLLTEGPEDPGIAPAAAVASRDDNASRTQLQQWLARHEAAFVAKSVAGAARSSSSSSEADAVDAQQLCGPAFELAQALPPPAFLILGMLG</sequence>
<evidence type="ECO:0000313" key="1">
    <source>
        <dbReference type="EMBL" id="SZX72692.1"/>
    </source>
</evidence>
<evidence type="ECO:0000313" key="2">
    <source>
        <dbReference type="EMBL" id="SZX78083.1"/>
    </source>
</evidence>
<proteinExistence type="predicted"/>
<evidence type="ECO:0000313" key="3">
    <source>
        <dbReference type="Proteomes" id="UP000256970"/>
    </source>
</evidence>
<organism evidence="1 3">
    <name type="scientific">Tetradesmus obliquus</name>
    <name type="common">Green alga</name>
    <name type="synonym">Acutodesmus obliquus</name>
    <dbReference type="NCBI Taxonomy" id="3088"/>
    <lineage>
        <taxon>Eukaryota</taxon>
        <taxon>Viridiplantae</taxon>
        <taxon>Chlorophyta</taxon>
        <taxon>core chlorophytes</taxon>
        <taxon>Chlorophyceae</taxon>
        <taxon>CS clade</taxon>
        <taxon>Sphaeropleales</taxon>
        <taxon>Scenedesmaceae</taxon>
        <taxon>Tetradesmus</taxon>
    </lineage>
</organism>
<dbReference type="Proteomes" id="UP000256970">
    <property type="component" value="Unassembled WGS sequence"/>
</dbReference>
<keyword evidence="3" id="KW-1185">Reference proteome</keyword>
<dbReference type="AlphaFoldDB" id="A0A383W6C7"/>
<gene>
    <name evidence="1" type="ORF">BQ4739_LOCUS12843</name>
    <name evidence="2" type="ORF">BQ4739_LOCUS18405</name>
</gene>
<name>A0A383W6C7_TETOB</name>
<dbReference type="EMBL" id="FNXT01001303">
    <property type="protein sequence ID" value="SZX78083.1"/>
    <property type="molecule type" value="Genomic_DNA"/>
</dbReference>
<reference evidence="1 3" key="1">
    <citation type="submission" date="2016-10" db="EMBL/GenBank/DDBJ databases">
        <authorList>
            <person name="Cai Z."/>
        </authorList>
    </citation>
    <scope>NUCLEOTIDE SEQUENCE [LARGE SCALE GENOMIC DNA]</scope>
</reference>